<reference evidence="4 5" key="1">
    <citation type="journal article" date="2019" name="Viruses">
        <title>Fowl Adenovirus (FAdV) Recombination with Intertypic Crossovers in Genomes of FAdV-D and FAdV-E, Displaying Hybrid Serological Phenotypes.</title>
        <authorList>
            <person name="Schachner A."/>
            <person name="Gonzalez G."/>
            <person name="Endler L."/>
            <person name="Ito K."/>
            <person name="Hess M."/>
        </authorList>
    </citation>
    <scope>NUCLEOTIDE SEQUENCE [LARGE SCALE GENOMIC DNA]</scope>
    <source>
        <strain evidence="4 5">T8-A</strain>
    </source>
</reference>
<dbReference type="InterPro" id="IPR010537">
    <property type="entry name" value="Avian_adenovirus_fibre_N"/>
</dbReference>
<feature type="domain" description="Avian adenovirus fibre N-terminal" evidence="2">
    <location>
        <begin position="221"/>
        <end position="276"/>
    </location>
</feature>
<dbReference type="InterPro" id="IPR038486">
    <property type="entry name" value="Fiber_prot_C_sf"/>
</dbReference>
<feature type="domain" description="Fiber protein 1 C-terminal" evidence="3">
    <location>
        <begin position="335"/>
        <end position="530"/>
    </location>
</feature>
<name>A0A650BZ93_9ADEN</name>
<dbReference type="Pfam" id="PF16812">
    <property type="entry name" value="AdHead_fibreRBD"/>
    <property type="match status" value="1"/>
</dbReference>
<sequence>IAWSLTFNQYFLGACDSISDMATSTPHAFSFGQIGSRKRPAGGDGERDASKVPKMQTPAPSATANGNDELDLVYPFWLQNGSTGGGGGGSGGNPSLNPPFLDPNGPLTVQNNLLKVNTTAPIAVTNKALTLSFDAESLELTNQQQLAVKIDPEGPLKATTEGIQLSVDPTTLEVDDVDWELTVNLDPNGPLDSSATGITVRVDDTLLIDDDGSGQGKELGVHLNPDGPITADQNGLDLEIDNQTLKITPGSAGGVLSVQLKPQGGLNSQSDGIQVVTQNSIEVDNGALDVKVVANGPLSTTPNGLTLNYDTGDFTVNAGTLSILRNPSLVANAYLTSGARTLQQFTAKGENSSQFSFPCAYYLQQWLSDGLIFSSLYLKLDRTRFTGMSSDPSYQNARYFTFWVGGGAAMNLSQLSTPTITPSTTEWTAFAPALNYSGAPAFVYDANPVFTIYFQPNTGRVDTYLPVLTGDWKTSSTYNPGTITLVVRNATIQLQSQSTFTTSVCYNFRCQNSGIFNNNATSGTLTLGPIFYSCPALSTADVS</sequence>
<evidence type="ECO:0000313" key="4">
    <source>
        <dbReference type="EMBL" id="QGQ62565.1"/>
    </source>
</evidence>
<proteinExistence type="predicted"/>
<dbReference type="InterPro" id="IPR031822">
    <property type="entry name" value="AdHead_fibreRBD"/>
</dbReference>
<feature type="region of interest" description="Disordered" evidence="1">
    <location>
        <begin position="83"/>
        <end position="104"/>
    </location>
</feature>
<feature type="non-terminal residue" evidence="4">
    <location>
        <position position="1"/>
    </location>
</feature>
<dbReference type="GO" id="GO:0019062">
    <property type="term" value="P:virion attachment to host cell"/>
    <property type="evidence" value="ECO:0007669"/>
    <property type="project" value="InterPro"/>
</dbReference>
<organism evidence="4 5">
    <name type="scientific">Fowl aviadenovirus E</name>
    <dbReference type="NCBI Taxonomy" id="190065"/>
    <lineage>
        <taxon>Viruses</taxon>
        <taxon>Varidnaviria</taxon>
        <taxon>Bamfordvirae</taxon>
        <taxon>Preplasmiviricota</taxon>
        <taxon>Polisuviricotina</taxon>
        <taxon>Pharingeaviricetes</taxon>
        <taxon>Rowavirales</taxon>
        <taxon>Adenoviridae</taxon>
        <taxon>Aviadenovirus</taxon>
        <taxon>Aviadenovirus hepatitidis</taxon>
    </lineage>
</organism>
<feature type="compositionally biased region" description="Gly residues" evidence="1">
    <location>
        <begin position="83"/>
        <end position="92"/>
    </location>
</feature>
<dbReference type="Gene3D" id="2.60.90.30">
    <property type="entry name" value="Fiber protein 1, C-terminal domain"/>
    <property type="match status" value="1"/>
</dbReference>
<evidence type="ECO:0000313" key="5">
    <source>
        <dbReference type="Proteomes" id="UP000424583"/>
    </source>
</evidence>
<dbReference type="EMBL" id="MK572854">
    <property type="protein sequence ID" value="QGQ62565.1"/>
    <property type="molecule type" value="Genomic_DNA"/>
</dbReference>
<feature type="domain" description="Avian adenovirus fibre N-terminal" evidence="2">
    <location>
        <begin position="148"/>
        <end position="205"/>
    </location>
</feature>
<evidence type="ECO:0000259" key="2">
    <source>
        <dbReference type="Pfam" id="PF06536"/>
    </source>
</evidence>
<dbReference type="Proteomes" id="UP000424583">
    <property type="component" value="Segment"/>
</dbReference>
<evidence type="ECO:0000259" key="3">
    <source>
        <dbReference type="Pfam" id="PF16812"/>
    </source>
</evidence>
<dbReference type="Pfam" id="PF06536">
    <property type="entry name" value="Av_adeno_fibre"/>
    <property type="match status" value="2"/>
</dbReference>
<feature type="region of interest" description="Disordered" evidence="1">
    <location>
        <begin position="29"/>
        <end position="67"/>
    </location>
</feature>
<accession>A0A650BZ93</accession>
<evidence type="ECO:0000256" key="1">
    <source>
        <dbReference type="SAM" id="MobiDB-lite"/>
    </source>
</evidence>
<protein>
    <submittedName>
        <fullName evidence="4">Fiber</fullName>
    </submittedName>
</protein>